<keyword evidence="3 7" id="KW-1133">Transmembrane helix</keyword>
<feature type="transmembrane region" description="Helical" evidence="7">
    <location>
        <begin position="144"/>
        <end position="166"/>
    </location>
</feature>
<evidence type="ECO:0000256" key="6">
    <source>
        <dbReference type="SAM" id="MobiDB-lite"/>
    </source>
</evidence>
<keyword evidence="10" id="KW-1185">Reference proteome</keyword>
<dbReference type="PANTHER" id="PTHR33048">
    <property type="entry name" value="PTH11-LIKE INTEGRAL MEMBRANE PROTEIN (AFU_ORTHOLOGUE AFUA_5G11245)"/>
    <property type="match status" value="1"/>
</dbReference>
<feature type="transmembrane region" description="Helical" evidence="7">
    <location>
        <begin position="107"/>
        <end position="132"/>
    </location>
</feature>
<dbReference type="AlphaFoldDB" id="A0A9N9LD24"/>
<keyword evidence="4 7" id="KW-0472">Membrane</keyword>
<evidence type="ECO:0000256" key="1">
    <source>
        <dbReference type="ARBA" id="ARBA00004141"/>
    </source>
</evidence>
<comment type="similarity">
    <text evidence="5">Belongs to the SAT4 family.</text>
</comment>
<feature type="transmembrane region" description="Helical" evidence="7">
    <location>
        <begin position="61"/>
        <end position="87"/>
    </location>
</feature>
<sequence>MAQLDITVAGVIFFVGETAIMFYVQLFITLDGLCVMTLGVAKLSALFFYRRIFCSTGRLDFFNISTGFFIVVVTVWTVVFFVTTFRLCGRHGVEWIAQPRNTAKCSLIYPYFAATTISDVVLDVLILGLAIPKIWTLKVTIGRRLAVSGVFIFAIVGLAASLTRMINTLHLVKNGREKNSKDGYQTNTQNAYYMILEAGFSIVAVNLPSLWYFTVGVAPERVLGSVRSMASLNSGRSLQDSSKRTRTVEDHVTRDASSGERSLDNSASILNKHGADTVVETYDMVDVESGLRNPDGIHVERNFHRSEAQV</sequence>
<feature type="transmembrane region" description="Helical" evidence="7">
    <location>
        <begin position="191"/>
        <end position="213"/>
    </location>
</feature>
<dbReference type="EMBL" id="CAJVRM010000004">
    <property type="protein sequence ID" value="CAG8970975.1"/>
    <property type="molecule type" value="Genomic_DNA"/>
</dbReference>
<evidence type="ECO:0000256" key="7">
    <source>
        <dbReference type="SAM" id="Phobius"/>
    </source>
</evidence>
<evidence type="ECO:0000256" key="2">
    <source>
        <dbReference type="ARBA" id="ARBA00022692"/>
    </source>
</evidence>
<comment type="caution">
    <text evidence="9">The sequence shown here is derived from an EMBL/GenBank/DDBJ whole genome shotgun (WGS) entry which is preliminary data.</text>
</comment>
<evidence type="ECO:0000256" key="4">
    <source>
        <dbReference type="ARBA" id="ARBA00023136"/>
    </source>
</evidence>
<dbReference type="OrthoDB" id="5393606at2759"/>
<evidence type="ECO:0000256" key="3">
    <source>
        <dbReference type="ARBA" id="ARBA00022989"/>
    </source>
</evidence>
<dbReference type="GO" id="GO:0016020">
    <property type="term" value="C:membrane"/>
    <property type="evidence" value="ECO:0007669"/>
    <property type="project" value="UniProtKB-SubCell"/>
</dbReference>
<proteinExistence type="inferred from homology"/>
<organism evidence="9 10">
    <name type="scientific">Hymenoscyphus albidus</name>
    <dbReference type="NCBI Taxonomy" id="595503"/>
    <lineage>
        <taxon>Eukaryota</taxon>
        <taxon>Fungi</taxon>
        <taxon>Dikarya</taxon>
        <taxon>Ascomycota</taxon>
        <taxon>Pezizomycotina</taxon>
        <taxon>Leotiomycetes</taxon>
        <taxon>Helotiales</taxon>
        <taxon>Helotiaceae</taxon>
        <taxon>Hymenoscyphus</taxon>
    </lineage>
</organism>
<feature type="domain" description="Rhodopsin" evidence="8">
    <location>
        <begin position="23"/>
        <end position="212"/>
    </location>
</feature>
<name>A0A9N9LD24_9HELO</name>
<protein>
    <recommendedName>
        <fullName evidence="8">Rhodopsin domain-containing protein</fullName>
    </recommendedName>
</protein>
<keyword evidence="2 7" id="KW-0812">Transmembrane</keyword>
<evidence type="ECO:0000313" key="10">
    <source>
        <dbReference type="Proteomes" id="UP000701801"/>
    </source>
</evidence>
<evidence type="ECO:0000259" key="8">
    <source>
        <dbReference type="Pfam" id="PF20684"/>
    </source>
</evidence>
<evidence type="ECO:0000256" key="5">
    <source>
        <dbReference type="ARBA" id="ARBA00038359"/>
    </source>
</evidence>
<feature type="region of interest" description="Disordered" evidence="6">
    <location>
        <begin position="234"/>
        <end position="266"/>
    </location>
</feature>
<feature type="compositionally biased region" description="Basic and acidic residues" evidence="6">
    <location>
        <begin position="241"/>
        <end position="263"/>
    </location>
</feature>
<evidence type="ECO:0000313" key="9">
    <source>
        <dbReference type="EMBL" id="CAG8970975.1"/>
    </source>
</evidence>
<dbReference type="InterPro" id="IPR049326">
    <property type="entry name" value="Rhodopsin_dom_fungi"/>
</dbReference>
<dbReference type="Pfam" id="PF20684">
    <property type="entry name" value="Fung_rhodopsin"/>
    <property type="match status" value="1"/>
</dbReference>
<dbReference type="Proteomes" id="UP000701801">
    <property type="component" value="Unassembled WGS sequence"/>
</dbReference>
<reference evidence="9" key="1">
    <citation type="submission" date="2021-07" db="EMBL/GenBank/DDBJ databases">
        <authorList>
            <person name="Durling M."/>
        </authorList>
    </citation>
    <scope>NUCLEOTIDE SEQUENCE</scope>
</reference>
<accession>A0A9N9LD24</accession>
<dbReference type="PANTHER" id="PTHR33048:SF157">
    <property type="entry name" value="INTEGRAL MEMBRANE PROTEIN"/>
    <property type="match status" value="1"/>
</dbReference>
<dbReference type="InterPro" id="IPR052337">
    <property type="entry name" value="SAT4-like"/>
</dbReference>
<feature type="transmembrane region" description="Helical" evidence="7">
    <location>
        <begin position="20"/>
        <end position="49"/>
    </location>
</feature>
<gene>
    <name evidence="9" type="ORF">HYALB_00007643</name>
</gene>
<comment type="subcellular location">
    <subcellularLocation>
        <location evidence="1">Membrane</location>
        <topology evidence="1">Multi-pass membrane protein</topology>
    </subcellularLocation>
</comment>